<dbReference type="GeneID" id="11534641"/>
<evidence type="ECO:0000313" key="2">
    <source>
        <dbReference type="EMBL" id="CCE64820.1"/>
    </source>
</evidence>
<dbReference type="OrthoDB" id="5300823at2759"/>
<organism evidence="2 3">
    <name type="scientific">Tetrapisispora phaffii (strain ATCC 24235 / CBS 4417 / NBRC 1672 / NRRL Y-8282 / UCD 70-5)</name>
    <name type="common">Yeast</name>
    <name type="synonym">Fabospora phaffii</name>
    <dbReference type="NCBI Taxonomy" id="1071381"/>
    <lineage>
        <taxon>Eukaryota</taxon>
        <taxon>Fungi</taxon>
        <taxon>Dikarya</taxon>
        <taxon>Ascomycota</taxon>
        <taxon>Saccharomycotina</taxon>
        <taxon>Saccharomycetes</taxon>
        <taxon>Saccharomycetales</taxon>
        <taxon>Saccharomycetaceae</taxon>
        <taxon>Tetrapisispora</taxon>
    </lineage>
</organism>
<accession>G8BY42</accession>
<dbReference type="PANTHER" id="PTHR28040">
    <property type="entry name" value="PYRIDOXAMINE 5'-PHOSPHATE OXIDASE YLR456W HOMOLOG-RELATED"/>
    <property type="match status" value="1"/>
</dbReference>
<dbReference type="GO" id="GO:0005737">
    <property type="term" value="C:cytoplasm"/>
    <property type="evidence" value="ECO:0007669"/>
    <property type="project" value="TreeGrafter"/>
</dbReference>
<name>G8BY42_TETPH</name>
<evidence type="ECO:0000313" key="3">
    <source>
        <dbReference type="Proteomes" id="UP000005666"/>
    </source>
</evidence>
<reference evidence="2 3" key="1">
    <citation type="journal article" date="2011" name="Proc. Natl. Acad. Sci. U.S.A.">
        <title>Evolutionary erosion of yeast sex chromosomes by mating-type switching accidents.</title>
        <authorList>
            <person name="Gordon J.L."/>
            <person name="Armisen D."/>
            <person name="Proux-Wera E."/>
            <person name="Oheigeartaigh S.S."/>
            <person name="Byrne K.P."/>
            <person name="Wolfe K.H."/>
        </authorList>
    </citation>
    <scope>NUCLEOTIDE SEQUENCE [LARGE SCALE GENOMIC DNA]</scope>
    <source>
        <strain evidence="3">ATCC 24235 / CBS 4417 / NBRC 1672 / NRRL Y-8282 / UCD 70-5</strain>
    </source>
</reference>
<dbReference type="eggNOG" id="ENOG502S00X">
    <property type="taxonomic scope" value="Eukaryota"/>
</dbReference>
<dbReference type="InterPro" id="IPR011576">
    <property type="entry name" value="Pyridox_Oxase_N"/>
</dbReference>
<dbReference type="STRING" id="1071381.G8BY42"/>
<gene>
    <name evidence="2" type="primary">TPHA0I03190</name>
    <name evidence="2" type="ordered locus">TPHA_0I03190</name>
</gene>
<protein>
    <recommendedName>
        <fullName evidence="1">Pyridoxamine 5'-phosphate oxidase N-terminal domain-containing protein</fullName>
    </recommendedName>
</protein>
<dbReference type="GO" id="GO:0005634">
    <property type="term" value="C:nucleus"/>
    <property type="evidence" value="ECO:0007669"/>
    <property type="project" value="TreeGrafter"/>
</dbReference>
<dbReference type="PANTHER" id="PTHR28040:SF1">
    <property type="entry name" value="PYRIDOXAMINE 5'-PHOSPHATE OXIDASE YLR456W HOMOLOG-RELATED"/>
    <property type="match status" value="1"/>
</dbReference>
<dbReference type="Proteomes" id="UP000005666">
    <property type="component" value="Chromosome 9"/>
</dbReference>
<evidence type="ECO:0000259" key="1">
    <source>
        <dbReference type="Pfam" id="PF01243"/>
    </source>
</evidence>
<dbReference type="Gene3D" id="2.30.110.10">
    <property type="entry name" value="Electron Transport, Fmn-binding Protein, Chain A"/>
    <property type="match status" value="1"/>
</dbReference>
<sequence length="198" mass="22092">MSCTANFPDHLLNLIKKSKYLHLATSSTECVPSISLMNYIYVPQDKLFRPADIYDYIIFATPQNTEKYHNMEANPVVALLFHDWVTANNLSIKKKSLSQTNTPEPGASGIVESAPPSKLLNLLQELNQAELNEMSATIIGHAYIVSQDSEEESHYKKLLLKVNPDASAFILGEETVVVKVKIESCKVTDTSNNTKIYT</sequence>
<dbReference type="SUPFAM" id="SSF50475">
    <property type="entry name" value="FMN-binding split barrel"/>
    <property type="match status" value="1"/>
</dbReference>
<dbReference type="EMBL" id="HE612864">
    <property type="protein sequence ID" value="CCE64820.1"/>
    <property type="molecule type" value="Genomic_DNA"/>
</dbReference>
<dbReference type="KEGG" id="tpf:TPHA_0I03190"/>
<dbReference type="AlphaFoldDB" id="G8BY42"/>
<feature type="domain" description="Pyridoxamine 5'-phosphate oxidase N-terminal" evidence="1">
    <location>
        <begin position="8"/>
        <end position="87"/>
    </location>
</feature>
<dbReference type="Pfam" id="PF01243">
    <property type="entry name" value="PNPOx_N"/>
    <property type="match status" value="1"/>
</dbReference>
<dbReference type="InterPro" id="IPR012349">
    <property type="entry name" value="Split_barrel_FMN-bd"/>
</dbReference>
<dbReference type="OMA" id="HPTIIMT"/>
<dbReference type="RefSeq" id="XP_003687254.1">
    <property type="nucleotide sequence ID" value="XM_003687206.1"/>
</dbReference>
<dbReference type="InterPro" id="IPR052841">
    <property type="entry name" value="PMP_oxidase-like"/>
</dbReference>
<keyword evidence="3" id="KW-1185">Reference proteome</keyword>
<proteinExistence type="predicted"/>
<dbReference type="HOGENOM" id="CLU_078856_1_0_1"/>